<reference evidence="4 5" key="1">
    <citation type="submission" date="2020-07" db="EMBL/GenBank/DDBJ databases">
        <title>Sequencing the genomes of 1000 actinobacteria strains.</title>
        <authorList>
            <person name="Klenk H.-P."/>
        </authorList>
    </citation>
    <scope>NUCLEOTIDE SEQUENCE [LARGE SCALE GENOMIC DNA]</scope>
    <source>
        <strain evidence="4 5">DSM 26474</strain>
    </source>
</reference>
<feature type="transmembrane region" description="Helical" evidence="2">
    <location>
        <begin position="151"/>
        <end position="171"/>
    </location>
</feature>
<keyword evidence="5" id="KW-1185">Reference proteome</keyword>
<proteinExistence type="predicted"/>
<feature type="compositionally biased region" description="Low complexity" evidence="1">
    <location>
        <begin position="1"/>
        <end position="17"/>
    </location>
</feature>
<comment type="caution">
    <text evidence="4">The sequence shown here is derived from an EMBL/GenBank/DDBJ whole genome shotgun (WGS) entry which is preliminary data.</text>
</comment>
<accession>A0A852S891</accession>
<feature type="domain" description="DUF4190" evidence="3">
    <location>
        <begin position="90"/>
        <end position="144"/>
    </location>
</feature>
<dbReference type="Proteomes" id="UP000549913">
    <property type="component" value="Unassembled WGS sequence"/>
</dbReference>
<dbReference type="InterPro" id="IPR025241">
    <property type="entry name" value="DUF4190"/>
</dbReference>
<evidence type="ECO:0000313" key="4">
    <source>
        <dbReference type="EMBL" id="NYD69478.1"/>
    </source>
</evidence>
<keyword evidence="2" id="KW-0812">Transmembrane</keyword>
<dbReference type="EMBL" id="JACCBM010000001">
    <property type="protein sequence ID" value="NYD69478.1"/>
    <property type="molecule type" value="Genomic_DNA"/>
</dbReference>
<evidence type="ECO:0000256" key="2">
    <source>
        <dbReference type="SAM" id="Phobius"/>
    </source>
</evidence>
<keyword evidence="2" id="KW-1133">Transmembrane helix</keyword>
<feature type="compositionally biased region" description="Low complexity" evidence="1">
    <location>
        <begin position="27"/>
        <end position="41"/>
    </location>
</feature>
<organism evidence="4 5">
    <name type="scientific">Herbiconiux flava</name>
    <dbReference type="NCBI Taxonomy" id="881268"/>
    <lineage>
        <taxon>Bacteria</taxon>
        <taxon>Bacillati</taxon>
        <taxon>Actinomycetota</taxon>
        <taxon>Actinomycetes</taxon>
        <taxon>Micrococcales</taxon>
        <taxon>Microbacteriaceae</taxon>
        <taxon>Herbiconiux</taxon>
    </lineage>
</organism>
<feature type="transmembrane region" description="Helical" evidence="2">
    <location>
        <begin position="89"/>
        <end position="114"/>
    </location>
</feature>
<feature type="region of interest" description="Disordered" evidence="1">
    <location>
        <begin position="1"/>
        <end position="41"/>
    </location>
</feature>
<sequence length="172" mass="16694">MTTSTTTPDQTTSTQTTAVIPLDEAETTGSGPTASGATGHAGTTGGYAGATGGYAGAGPATGNGAPAFPGQPVAAQPASVLPAQARTNVLGIITLVLGVLGFGLVPVITGHIALNQIKRTGEDGRGLTLAGLILGYVTLAGWLLVAFFWVAVAGLAVIGAAAGSGYGYGYGY</sequence>
<feature type="transmembrane region" description="Helical" evidence="2">
    <location>
        <begin position="126"/>
        <end position="145"/>
    </location>
</feature>
<name>A0A852S891_9MICO</name>
<dbReference type="AlphaFoldDB" id="A0A852S891"/>
<protein>
    <recommendedName>
        <fullName evidence="3">DUF4190 domain-containing protein</fullName>
    </recommendedName>
</protein>
<evidence type="ECO:0000259" key="3">
    <source>
        <dbReference type="Pfam" id="PF13828"/>
    </source>
</evidence>
<evidence type="ECO:0000256" key="1">
    <source>
        <dbReference type="SAM" id="MobiDB-lite"/>
    </source>
</evidence>
<gene>
    <name evidence="4" type="ORF">BJ984_000636</name>
</gene>
<dbReference type="RefSeq" id="WP_179546802.1">
    <property type="nucleotide sequence ID" value="NZ_BSEW01000001.1"/>
</dbReference>
<keyword evidence="2" id="KW-0472">Membrane</keyword>
<dbReference type="Pfam" id="PF13828">
    <property type="entry name" value="DUF4190"/>
    <property type="match status" value="1"/>
</dbReference>
<evidence type="ECO:0000313" key="5">
    <source>
        <dbReference type="Proteomes" id="UP000549913"/>
    </source>
</evidence>